<keyword evidence="2" id="KW-0808">Transferase</keyword>
<keyword evidence="3" id="KW-1185">Reference proteome</keyword>
<keyword evidence="1" id="KW-1133">Transmembrane helix</keyword>
<name>A0ABW4L9H7_9MICO</name>
<accession>A0ABW4L9H7</accession>
<feature type="transmembrane region" description="Helical" evidence="1">
    <location>
        <begin position="671"/>
        <end position="692"/>
    </location>
</feature>
<organism evidence="2 3">
    <name type="scientific">Amnibacterium endophyticum</name>
    <dbReference type="NCBI Taxonomy" id="2109337"/>
    <lineage>
        <taxon>Bacteria</taxon>
        <taxon>Bacillati</taxon>
        <taxon>Actinomycetota</taxon>
        <taxon>Actinomycetes</taxon>
        <taxon>Micrococcales</taxon>
        <taxon>Microbacteriaceae</taxon>
        <taxon>Amnibacterium</taxon>
    </lineage>
</organism>
<feature type="transmembrane region" description="Helical" evidence="1">
    <location>
        <begin position="251"/>
        <end position="273"/>
    </location>
</feature>
<feature type="transmembrane region" description="Helical" evidence="1">
    <location>
        <begin position="934"/>
        <end position="954"/>
    </location>
</feature>
<dbReference type="GO" id="GO:0016757">
    <property type="term" value="F:glycosyltransferase activity"/>
    <property type="evidence" value="ECO:0007669"/>
    <property type="project" value="UniProtKB-KW"/>
</dbReference>
<feature type="transmembrane region" description="Helical" evidence="1">
    <location>
        <begin position="488"/>
        <end position="507"/>
    </location>
</feature>
<dbReference type="Pfam" id="PF13641">
    <property type="entry name" value="Glyco_tranf_2_3"/>
    <property type="match status" value="1"/>
</dbReference>
<dbReference type="EMBL" id="JBHUEA010000001">
    <property type="protein sequence ID" value="MFD1720098.1"/>
    <property type="molecule type" value="Genomic_DNA"/>
</dbReference>
<dbReference type="Proteomes" id="UP001597347">
    <property type="component" value="Unassembled WGS sequence"/>
</dbReference>
<feature type="transmembrane region" description="Helical" evidence="1">
    <location>
        <begin position="513"/>
        <end position="546"/>
    </location>
</feature>
<dbReference type="Gene3D" id="3.90.550.10">
    <property type="entry name" value="Spore Coat Polysaccharide Biosynthesis Protein SpsA, Chain A"/>
    <property type="match status" value="1"/>
</dbReference>
<evidence type="ECO:0000313" key="2">
    <source>
        <dbReference type="EMBL" id="MFD1720098.1"/>
    </source>
</evidence>
<dbReference type="InterPro" id="IPR050834">
    <property type="entry name" value="Glycosyltransf_2"/>
</dbReference>
<feature type="transmembrane region" description="Helical" evidence="1">
    <location>
        <begin position="698"/>
        <end position="724"/>
    </location>
</feature>
<evidence type="ECO:0000256" key="1">
    <source>
        <dbReference type="SAM" id="Phobius"/>
    </source>
</evidence>
<dbReference type="EC" id="2.4.-.-" evidence="2"/>
<feature type="transmembrane region" description="Helical" evidence="1">
    <location>
        <begin position="353"/>
        <end position="377"/>
    </location>
</feature>
<dbReference type="SUPFAM" id="SSF53448">
    <property type="entry name" value="Nucleotide-diphospho-sugar transferases"/>
    <property type="match status" value="1"/>
</dbReference>
<feature type="transmembrane region" description="Helical" evidence="1">
    <location>
        <begin position="745"/>
        <end position="772"/>
    </location>
</feature>
<dbReference type="PANTHER" id="PTHR43685">
    <property type="entry name" value="GLYCOSYLTRANSFERASE"/>
    <property type="match status" value="1"/>
</dbReference>
<reference evidence="3" key="1">
    <citation type="journal article" date="2019" name="Int. J. Syst. Evol. Microbiol.">
        <title>The Global Catalogue of Microorganisms (GCM) 10K type strain sequencing project: providing services to taxonomists for standard genome sequencing and annotation.</title>
        <authorList>
            <consortium name="The Broad Institute Genomics Platform"/>
            <consortium name="The Broad Institute Genome Sequencing Center for Infectious Disease"/>
            <person name="Wu L."/>
            <person name="Ma J."/>
        </authorList>
    </citation>
    <scope>NUCLEOTIDE SEQUENCE [LARGE SCALE GENOMIC DNA]</scope>
    <source>
        <strain evidence="3">CGMCC 1.12471</strain>
    </source>
</reference>
<keyword evidence="2" id="KW-0328">Glycosyltransferase</keyword>
<dbReference type="PANTHER" id="PTHR43685:SF3">
    <property type="entry name" value="SLR2126 PROTEIN"/>
    <property type="match status" value="1"/>
</dbReference>
<proteinExistence type="predicted"/>
<comment type="caution">
    <text evidence="2">The sequence shown here is derived from an EMBL/GenBank/DDBJ whole genome shotgun (WGS) entry which is preliminary data.</text>
</comment>
<evidence type="ECO:0000313" key="3">
    <source>
        <dbReference type="Proteomes" id="UP001597347"/>
    </source>
</evidence>
<dbReference type="RefSeq" id="WP_377931305.1">
    <property type="nucleotide sequence ID" value="NZ_JBHUEA010000001.1"/>
</dbReference>
<feature type="transmembrane region" description="Helical" evidence="1">
    <location>
        <begin position="643"/>
        <end position="664"/>
    </location>
</feature>
<keyword evidence="1" id="KW-0812">Transmembrane</keyword>
<sequence length="1008" mass="105702">MPTSVTAILVAAEGEHRLRAVLDALTQQTRMPDRLVVVQLGADPATASAIAAIEPTVQARVHGRAGFGQAVETGVRAAGLGPEDGQWLWLLSTDTAPEPRALERLLQAVEAAPSVVVAGPKQMQWEAPEYLHAFGETMTPGGTAVELAEPELDQAQYDRLSDVMAVDAGGMLVQERAWRALGGFDLALPAYDDALDFCVRARLAGHRVQLVPGARVRAAGLESPGARLLGGPSTLGRRTRFRREAQLHRRLVYASLPLVVLHWLSLLPIAVARALGQLLRKQPEAAPAELLAALVVLSRVSAVARSRSRIARTRTVGWPALAALRQPWKDVRYRRALARENGRPVERHEPIRFLTGGGLATTVGVGAVSAMLFTPLIGADALSGGTLLPLGSFHNLWRSIGWGVRPLGEGFVGPADPFAVVLALLGSLTPWHPSAAVVGLWVLALPIAAAGGWLATARFTRRAPLRVVGALLWAASPTLLLALDQGRIAGVLVHLAAPFALLAALSVRRSWTASAWLGLLGALIAACSPSLLPLLAATWLAAVVIGRRRRRDGGRVRRVLPLPLPTLVLFAPLIAEQALHGRLLGVLADPGPVATAEPEAHVLGLPEQLSTALQLVVGWPAWTERSWEALTEPLGLTGAASAIFVWSLGAPLLLLALVGLFWPGRSLPMRIGVAGVGGLVAAVLATRLLVVADGEVPIPAWSGAGLSLAWLAVLEAAVVGLDRLSAGAVVPLPGRPGRLASQVRALGAAGVGFTAVLALLAAASPLLVGVLLGTSQVRPGTSATVPPLVAAESRTVPDLGLLTLQPQEDGGFRKRLYRGEGQTMERTSTLTSTAGFGESRALARLAAGLVQPTGDDLRASLDRFRIGYVLLVPGAGDATGRAALAEAQAVLGANPLLTSVSSTASGTLYRFGGLDPEATGEVVRRGPSNTGTPLGLLVLAVQGLVLGLTFLLALPTRRLATRFRPQAAVAPHRLDVRSIERSPLPPEVQALRPEQAATVQREEVPAWR</sequence>
<protein>
    <submittedName>
        <fullName evidence="2">Glycosyltransferase</fullName>
        <ecNumber evidence="2">2.4.-.-</ecNumber>
    </submittedName>
</protein>
<gene>
    <name evidence="2" type="ORF">ACFSBI_00925</name>
</gene>
<feature type="transmembrane region" description="Helical" evidence="1">
    <location>
        <begin position="435"/>
        <end position="457"/>
    </location>
</feature>
<keyword evidence="1" id="KW-0472">Membrane</keyword>
<dbReference type="InterPro" id="IPR029044">
    <property type="entry name" value="Nucleotide-diphossugar_trans"/>
</dbReference>